<keyword evidence="2" id="KW-0812">Transmembrane</keyword>
<evidence type="ECO:0000256" key="1">
    <source>
        <dbReference type="ARBA" id="ARBA00005801"/>
    </source>
</evidence>
<feature type="transmembrane region" description="Helical" evidence="2">
    <location>
        <begin position="6"/>
        <end position="22"/>
    </location>
</feature>
<organism evidence="4 5">
    <name type="scientific">Actinomadura darangshiensis</name>
    <dbReference type="NCBI Taxonomy" id="705336"/>
    <lineage>
        <taxon>Bacteria</taxon>
        <taxon>Bacillati</taxon>
        <taxon>Actinomycetota</taxon>
        <taxon>Actinomycetes</taxon>
        <taxon>Streptosporangiales</taxon>
        <taxon>Thermomonosporaceae</taxon>
        <taxon>Actinomadura</taxon>
    </lineage>
</organism>
<dbReference type="GO" id="GO:0006465">
    <property type="term" value="P:signal peptide processing"/>
    <property type="evidence" value="ECO:0007669"/>
    <property type="project" value="TreeGrafter"/>
</dbReference>
<feature type="transmembrane region" description="Helical" evidence="2">
    <location>
        <begin position="162"/>
        <end position="183"/>
    </location>
</feature>
<name>A0A4R5B7G5_9ACTN</name>
<keyword evidence="2" id="KW-0472">Membrane</keyword>
<dbReference type="RefSeq" id="WP_132199513.1">
    <property type="nucleotide sequence ID" value="NZ_SMKY01000108.1"/>
</dbReference>
<dbReference type="AlphaFoldDB" id="A0A4R5B7G5"/>
<dbReference type="GO" id="GO:0004190">
    <property type="term" value="F:aspartic-type endopeptidase activity"/>
    <property type="evidence" value="ECO:0007669"/>
    <property type="project" value="InterPro"/>
</dbReference>
<feature type="transmembrane region" description="Helical" evidence="2">
    <location>
        <begin position="88"/>
        <end position="107"/>
    </location>
</feature>
<dbReference type="PANTHER" id="PTHR30487:SF0">
    <property type="entry name" value="PREPILIN LEADER PEPTIDASE_N-METHYLTRANSFERASE-RELATED"/>
    <property type="match status" value="1"/>
</dbReference>
<dbReference type="PANTHER" id="PTHR30487">
    <property type="entry name" value="TYPE 4 PREPILIN-LIKE PROTEINS LEADER PEPTIDE-PROCESSING ENZYME"/>
    <property type="match status" value="1"/>
</dbReference>
<evidence type="ECO:0000259" key="3">
    <source>
        <dbReference type="Pfam" id="PF01478"/>
    </source>
</evidence>
<gene>
    <name evidence="4" type="ORF">E1293_22935</name>
</gene>
<protein>
    <submittedName>
        <fullName evidence="4">Prepilin peptidase</fullName>
    </submittedName>
</protein>
<evidence type="ECO:0000313" key="5">
    <source>
        <dbReference type="Proteomes" id="UP000295578"/>
    </source>
</evidence>
<feature type="transmembrane region" description="Helical" evidence="2">
    <location>
        <begin position="192"/>
        <end position="210"/>
    </location>
</feature>
<comment type="caution">
    <text evidence="4">The sequence shown here is derived from an EMBL/GenBank/DDBJ whole genome shotgun (WGS) entry which is preliminary data.</text>
</comment>
<proteinExistence type="inferred from homology"/>
<feature type="transmembrane region" description="Helical" evidence="2">
    <location>
        <begin position="113"/>
        <end position="131"/>
    </location>
</feature>
<reference evidence="4 5" key="1">
    <citation type="submission" date="2019-03" db="EMBL/GenBank/DDBJ databases">
        <title>Draft genome sequences of novel Actinobacteria.</title>
        <authorList>
            <person name="Sahin N."/>
            <person name="Ay H."/>
            <person name="Saygin H."/>
        </authorList>
    </citation>
    <scope>NUCLEOTIDE SEQUENCE [LARGE SCALE GENOMIC DNA]</scope>
    <source>
        <strain evidence="4 5">DSM 45941</strain>
    </source>
</reference>
<sequence length="211" mass="22366">MNAFLVVPLAALGGLAVGWFLAPQTERYCDKLTARRRWAIAVTTAAVFAALGWRFGASPVLPAYLYFGAVGTLLNFIDLAVKRLPDPFTLPSYGIGAALLAAAIPFVDDGVPHFVHAVIGMAALWVIYFLQHFFMPQAIGRGDMKLSGVLGLYLGWLGSDAWVYGLVAGAVLGGVVAVGLVLLRRKSWKSELPYGPFMLAGTLIGILAAGG</sequence>
<feature type="domain" description="Prepilin type IV endopeptidase peptidase" evidence="3">
    <location>
        <begin position="69"/>
        <end position="177"/>
    </location>
</feature>
<comment type="similarity">
    <text evidence="1">Belongs to the peptidase A24 family.</text>
</comment>
<keyword evidence="5" id="KW-1185">Reference proteome</keyword>
<feature type="transmembrane region" description="Helical" evidence="2">
    <location>
        <begin position="38"/>
        <end position="57"/>
    </location>
</feature>
<dbReference type="GO" id="GO:0005886">
    <property type="term" value="C:plasma membrane"/>
    <property type="evidence" value="ECO:0007669"/>
    <property type="project" value="TreeGrafter"/>
</dbReference>
<dbReference type="InterPro" id="IPR000045">
    <property type="entry name" value="Prepilin_IV_endopep_pep"/>
</dbReference>
<keyword evidence="2" id="KW-1133">Transmembrane helix</keyword>
<accession>A0A4R5B7G5</accession>
<evidence type="ECO:0000256" key="2">
    <source>
        <dbReference type="SAM" id="Phobius"/>
    </source>
</evidence>
<dbReference type="Gene3D" id="1.20.120.1220">
    <property type="match status" value="1"/>
</dbReference>
<evidence type="ECO:0000313" key="4">
    <source>
        <dbReference type="EMBL" id="TDD79604.1"/>
    </source>
</evidence>
<dbReference type="EMBL" id="SMKY01000108">
    <property type="protein sequence ID" value="TDD79604.1"/>
    <property type="molecule type" value="Genomic_DNA"/>
</dbReference>
<dbReference type="Pfam" id="PF01478">
    <property type="entry name" value="Peptidase_A24"/>
    <property type="match status" value="1"/>
</dbReference>
<dbReference type="OrthoDB" id="2087435at2"/>
<dbReference type="InterPro" id="IPR050882">
    <property type="entry name" value="Prepilin_peptidase/N-MTase"/>
</dbReference>
<dbReference type="Proteomes" id="UP000295578">
    <property type="component" value="Unassembled WGS sequence"/>
</dbReference>